<keyword evidence="3" id="KW-1185">Reference proteome</keyword>
<reference evidence="2 3" key="1">
    <citation type="submission" date="2016-07" db="EMBL/GenBank/DDBJ databases">
        <title>Pervasive Adenine N6-methylation of Active Genes in Fungi.</title>
        <authorList>
            <consortium name="DOE Joint Genome Institute"/>
            <person name="Mondo S.J."/>
            <person name="Dannebaum R.O."/>
            <person name="Kuo R.C."/>
            <person name="Labutti K."/>
            <person name="Haridas S."/>
            <person name="Kuo A."/>
            <person name="Salamov A."/>
            <person name="Ahrendt S.R."/>
            <person name="Lipzen A."/>
            <person name="Sullivan W."/>
            <person name="Andreopoulos W.B."/>
            <person name="Clum A."/>
            <person name="Lindquist E."/>
            <person name="Daum C."/>
            <person name="Ramamoorthy G.K."/>
            <person name="Gryganskyi A."/>
            <person name="Culley D."/>
            <person name="Magnuson J.K."/>
            <person name="James T.Y."/>
            <person name="O'Malley M.A."/>
            <person name="Stajich J.E."/>
            <person name="Spatafora J.W."/>
            <person name="Visel A."/>
            <person name="Grigoriev I.V."/>
        </authorList>
    </citation>
    <scope>NUCLEOTIDE SEQUENCE [LARGE SCALE GENOMIC DNA]</scope>
    <source>
        <strain evidence="2 3">NRRL 1336</strain>
    </source>
</reference>
<dbReference type="AlphaFoldDB" id="A0A1X2IAN6"/>
<name>A0A1X2IAN6_9FUNG</name>
<dbReference type="EMBL" id="MCGE01000020">
    <property type="protein sequence ID" value="ORZ12022.1"/>
    <property type="molecule type" value="Genomic_DNA"/>
</dbReference>
<evidence type="ECO:0000256" key="1">
    <source>
        <dbReference type="SAM" id="MobiDB-lite"/>
    </source>
</evidence>
<dbReference type="OrthoDB" id="2287431at2759"/>
<accession>A0A1X2IAN6</accession>
<comment type="caution">
    <text evidence="2">The sequence shown here is derived from an EMBL/GenBank/DDBJ whole genome shotgun (WGS) entry which is preliminary data.</text>
</comment>
<feature type="region of interest" description="Disordered" evidence="1">
    <location>
        <begin position="76"/>
        <end position="98"/>
    </location>
</feature>
<proteinExistence type="predicted"/>
<protein>
    <submittedName>
        <fullName evidence="2">Uncharacterized protein</fullName>
    </submittedName>
</protein>
<evidence type="ECO:0000313" key="3">
    <source>
        <dbReference type="Proteomes" id="UP000193560"/>
    </source>
</evidence>
<evidence type="ECO:0000313" key="2">
    <source>
        <dbReference type="EMBL" id="ORZ12022.1"/>
    </source>
</evidence>
<sequence>MRRFFQSSRMDCHDILSYHFKEQCKLLRKINTTMPNARSLHDQPSVRVKANGAIVLHPSYHTSSISLDWTPAIVSNNYDDNDDDDQEEGDKDNNNDDDASIATLVFLTAAPLRRPSSSH</sequence>
<feature type="compositionally biased region" description="Acidic residues" evidence="1">
    <location>
        <begin position="79"/>
        <end position="98"/>
    </location>
</feature>
<gene>
    <name evidence="2" type="ORF">BCR42DRAFT_421078</name>
</gene>
<dbReference type="Proteomes" id="UP000193560">
    <property type="component" value="Unassembled WGS sequence"/>
</dbReference>
<organism evidence="2 3">
    <name type="scientific">Absidia repens</name>
    <dbReference type="NCBI Taxonomy" id="90262"/>
    <lineage>
        <taxon>Eukaryota</taxon>
        <taxon>Fungi</taxon>
        <taxon>Fungi incertae sedis</taxon>
        <taxon>Mucoromycota</taxon>
        <taxon>Mucoromycotina</taxon>
        <taxon>Mucoromycetes</taxon>
        <taxon>Mucorales</taxon>
        <taxon>Cunninghamellaceae</taxon>
        <taxon>Absidia</taxon>
    </lineage>
</organism>